<dbReference type="EMBL" id="FNVA01000005">
    <property type="protein sequence ID" value="SEG49160.1"/>
    <property type="molecule type" value="Genomic_DNA"/>
</dbReference>
<evidence type="ECO:0000313" key="1">
    <source>
        <dbReference type="EMBL" id="SEG49160.1"/>
    </source>
</evidence>
<evidence type="ECO:0000313" key="2">
    <source>
        <dbReference type="Proteomes" id="UP000236728"/>
    </source>
</evidence>
<sequence>MRLVVHSTARRILGLAILLFLALPFGMSVTGCSKHVATVYCNGLSSGPVVGQVASITLSPTLATTGLSLNYGQIGTSLSATAVDCKNNSVSVSKYTYASSDMSVVDINPSTGSTCAGSWNRNTGGGVADYTICTAPATVPSTHLAYITATASGASSNAIPVFVHSTVTSVTLGAASTDCINDPATNCTFAGLPAPTTSATPYLQNTCVSQTQTAQLIARVYAGTTNITAQVGHLTFTALTSSSVGTIDENGVVTANMPGSSAIAASIANSSTASEVGFFSTCPPTSIVMSIPGAATGTSSISVSLNTTQSLNTVVYDKNGQQLTGLTLGFESTTPQTIPASSGSATPSFPGSALINAVCMPSSCNPAPFSQIGYLGNGVPLTSNGITINTTGTSATVLFIGSTQSQYLYPYDTTTGAASSLIKLQFVPNTMVMNQGGTEIYLGSAQGMMVVSTASLAQTSAYTSLQGQVLSVSPDGSTVVVTDPNRQTISLVSASTGAVSTSYNGVGTSAAWTPDSSIVYITTTADTLLKYSAFTNWQSDTTTVPYSAVAVTVPAVGAYFAGQSTPGAGTTDGRSYCPSQTAATGTTPPSITNDFIPLADTQPGVINDVLVATNDGARILGATAASPARINDLAITLPKSTGYGSTVVVPAVCPTTVATGYFSSTNTPHNITGPTITSITGVVPSPNSALAFVTYNGSGGLLPEYVPATGTVSTVTLANGATSASAPVAGVFSSDNLTFWAGTSSDDQVHTFSISGTTPTETGVIVPKLPCSIGSNLTPTPTCTSGSYVMPNLLSQHPKKSLN</sequence>
<keyword evidence="2" id="KW-1185">Reference proteome</keyword>
<proteinExistence type="predicted"/>
<dbReference type="AlphaFoldDB" id="A0A1H6ALR7"/>
<dbReference type="SUPFAM" id="SSF50969">
    <property type="entry name" value="YVTN repeat-like/Quinoprotein amine dehydrogenase"/>
    <property type="match status" value="1"/>
</dbReference>
<accession>A0A1H6ALR7</accession>
<organism evidence="1 2">
    <name type="scientific">Bryocella elongata</name>
    <dbReference type="NCBI Taxonomy" id="863522"/>
    <lineage>
        <taxon>Bacteria</taxon>
        <taxon>Pseudomonadati</taxon>
        <taxon>Acidobacteriota</taxon>
        <taxon>Terriglobia</taxon>
        <taxon>Terriglobales</taxon>
        <taxon>Acidobacteriaceae</taxon>
        <taxon>Bryocella</taxon>
    </lineage>
</organism>
<dbReference type="PROSITE" id="PS51257">
    <property type="entry name" value="PROKAR_LIPOPROTEIN"/>
    <property type="match status" value="1"/>
</dbReference>
<name>A0A1H6ALR7_9BACT</name>
<protein>
    <submittedName>
        <fullName evidence="1">Uncharacterized protein</fullName>
    </submittedName>
</protein>
<reference evidence="1 2" key="1">
    <citation type="submission" date="2016-10" db="EMBL/GenBank/DDBJ databases">
        <authorList>
            <person name="de Groot N.N."/>
        </authorList>
    </citation>
    <scope>NUCLEOTIDE SEQUENCE [LARGE SCALE GENOMIC DNA]</scope>
    <source>
        <strain evidence="1 2">DSM 22489</strain>
    </source>
</reference>
<gene>
    <name evidence="1" type="ORF">SAMN05421819_3224</name>
</gene>
<dbReference type="OrthoDB" id="101199at2"/>
<dbReference type="InterPro" id="IPR011044">
    <property type="entry name" value="Quino_amine_DH_bsu"/>
</dbReference>
<dbReference type="Proteomes" id="UP000236728">
    <property type="component" value="Unassembled WGS sequence"/>
</dbReference>
<dbReference type="RefSeq" id="WP_146072179.1">
    <property type="nucleotide sequence ID" value="NZ_FNVA01000005.1"/>
</dbReference>